<sequence>MTFDDEHESCDCRQFLSHVAFSVIQLRHLSDAHLLRRTQVLRDSPQSPSPCNTCYAFFARYRVMFRVSSGSIVLFSTSVGAQLMTFNPSACIGGGIGVRLRP</sequence>
<organism evidence="1">
    <name type="scientific">Toxoplasma gondii (strain ATCC 50861 / VEG)</name>
    <dbReference type="NCBI Taxonomy" id="432359"/>
    <lineage>
        <taxon>Eukaryota</taxon>
        <taxon>Sar</taxon>
        <taxon>Alveolata</taxon>
        <taxon>Apicomplexa</taxon>
        <taxon>Conoidasida</taxon>
        <taxon>Coccidia</taxon>
        <taxon>Eucoccidiorida</taxon>
        <taxon>Eimeriorina</taxon>
        <taxon>Sarcocystidae</taxon>
        <taxon>Toxoplasma</taxon>
    </lineage>
</organism>
<gene>
    <name evidence="1" type="ORF">BN1205_024430</name>
</gene>
<name>A0A0F7V0N8_TOXGV</name>
<proteinExistence type="predicted"/>
<dbReference type="AlphaFoldDB" id="A0A0F7V0N8"/>
<dbReference type="EMBL" id="LN714498">
    <property type="protein sequence ID" value="CEL74829.1"/>
    <property type="molecule type" value="Genomic_DNA"/>
</dbReference>
<reference evidence="1" key="1">
    <citation type="journal article" date="2015" name="PLoS ONE">
        <title>Comprehensive Evaluation of Toxoplasma gondii VEG and Neospora caninum LIV Genomes with Tachyzoite Stage Transcriptome and Proteome Defines Novel Transcript Features.</title>
        <authorList>
            <person name="Ramaprasad A."/>
            <person name="Mourier T."/>
            <person name="Naeem R."/>
            <person name="Malas T.B."/>
            <person name="Moussa E."/>
            <person name="Panigrahi A."/>
            <person name="Vermont S.J."/>
            <person name="Otto T.D."/>
            <person name="Wastling J."/>
            <person name="Pain A."/>
        </authorList>
    </citation>
    <scope>NUCLEOTIDE SEQUENCE</scope>
    <source>
        <strain evidence="1">VEG</strain>
    </source>
</reference>
<protein>
    <submittedName>
        <fullName evidence="1">Uncharacterized protein</fullName>
    </submittedName>
</protein>
<accession>A0A0F7V0N8</accession>
<evidence type="ECO:0000313" key="1">
    <source>
        <dbReference type="EMBL" id="CEL74829.1"/>
    </source>
</evidence>